<name>A0ABW0IDF8_9BACT</name>
<organism evidence="4 5">
    <name type="scientific">Larkinella bovis</name>
    <dbReference type="NCBI Taxonomy" id="683041"/>
    <lineage>
        <taxon>Bacteria</taxon>
        <taxon>Pseudomonadati</taxon>
        <taxon>Bacteroidota</taxon>
        <taxon>Cytophagia</taxon>
        <taxon>Cytophagales</taxon>
        <taxon>Spirosomataceae</taxon>
        <taxon>Larkinella</taxon>
    </lineage>
</organism>
<reference evidence="5" key="1">
    <citation type="journal article" date="2019" name="Int. J. Syst. Evol. Microbiol.">
        <title>The Global Catalogue of Microorganisms (GCM) 10K type strain sequencing project: providing services to taxonomists for standard genome sequencing and annotation.</title>
        <authorList>
            <consortium name="The Broad Institute Genomics Platform"/>
            <consortium name="The Broad Institute Genome Sequencing Center for Infectious Disease"/>
            <person name="Wu L."/>
            <person name="Ma J."/>
        </authorList>
    </citation>
    <scope>NUCLEOTIDE SEQUENCE [LARGE SCALE GENOMIC DNA]</scope>
    <source>
        <strain evidence="5">CCUG 55250</strain>
    </source>
</reference>
<feature type="region of interest" description="Disordered" evidence="1">
    <location>
        <begin position="19"/>
        <end position="74"/>
    </location>
</feature>
<comment type="caution">
    <text evidence="4">The sequence shown here is derived from an EMBL/GenBank/DDBJ whole genome shotgun (WGS) entry which is preliminary data.</text>
</comment>
<dbReference type="NCBIfam" id="TIGR04514">
    <property type="entry name" value="GWxTD_dom"/>
    <property type="match status" value="1"/>
</dbReference>
<protein>
    <submittedName>
        <fullName evidence="4">GWxTD domain-containing protein</fullName>
    </submittedName>
</protein>
<accession>A0ABW0IDF8</accession>
<dbReference type="Pfam" id="PF20094">
    <property type="entry name" value="GWxTD_dom"/>
    <property type="match status" value="1"/>
</dbReference>
<dbReference type="EMBL" id="JBHSMA010000007">
    <property type="protein sequence ID" value="MFC5411523.1"/>
    <property type="molecule type" value="Genomic_DNA"/>
</dbReference>
<evidence type="ECO:0000259" key="3">
    <source>
        <dbReference type="Pfam" id="PF20094"/>
    </source>
</evidence>
<keyword evidence="5" id="KW-1185">Reference proteome</keyword>
<proteinExistence type="predicted"/>
<feature type="chain" id="PRO_5046124662" evidence="2">
    <location>
        <begin position="18"/>
        <end position="460"/>
    </location>
</feature>
<dbReference type="Proteomes" id="UP001596106">
    <property type="component" value="Unassembled WGS sequence"/>
</dbReference>
<feature type="domain" description="GWxTD" evidence="3">
    <location>
        <begin position="283"/>
        <end position="455"/>
    </location>
</feature>
<evidence type="ECO:0000313" key="5">
    <source>
        <dbReference type="Proteomes" id="UP001596106"/>
    </source>
</evidence>
<evidence type="ECO:0000256" key="1">
    <source>
        <dbReference type="SAM" id="MobiDB-lite"/>
    </source>
</evidence>
<feature type="compositionally biased region" description="Low complexity" evidence="1">
    <location>
        <begin position="53"/>
        <end position="74"/>
    </location>
</feature>
<feature type="signal peptide" evidence="2">
    <location>
        <begin position="1"/>
        <end position="17"/>
    </location>
</feature>
<evidence type="ECO:0000313" key="4">
    <source>
        <dbReference type="EMBL" id="MFC5411523.1"/>
    </source>
</evidence>
<evidence type="ECO:0000256" key="2">
    <source>
        <dbReference type="SAM" id="SignalP"/>
    </source>
</evidence>
<dbReference type="RefSeq" id="WP_379848415.1">
    <property type="nucleotide sequence ID" value="NZ_JBHSMA010000007.1"/>
</dbReference>
<gene>
    <name evidence="4" type="ORF">ACFPMF_19540</name>
</gene>
<dbReference type="PROSITE" id="PS51257">
    <property type="entry name" value="PROKAR_LIPOPROTEIN"/>
    <property type="match status" value="1"/>
</dbReference>
<sequence>MRLVIILLSAALLGACASGKRTKAPETAQKVERTPSERPTERPAERSAQRPVSRTTPEPSAATPTPSQSSSSWRVVSTKGRFIGKDSSTIRVYMNVMVRKGREHANLEDFTSQFMYNYVIYPDYNSRERLGYGNVPLTAESVIRDQSPESGDVLTVFFDVRKPANAINGVMLNEITEISTGRKVLNDLPVRFKTVKLGDRFAIFDPRTNLPQQHHFINAGDTIVIRDVNATVSKSLLLYRYRHDFDPAQSPMNTTPRPTSKSLDIDSTMSVTTNQPFTLPTEGLYYFLEDTADAYGIGLVVADRRFPKLTRPEKLIKPVLYVSTNTETNSLNSATDVKKALDRYWLTMMSGDQEVARGAIRAYYGRVEEANRLFTTYKEGWKTDKGMIYIVLGPPDRVQRSRDREVWVYNQRANVSEINFTFNRKPNQFVEDHYELVRYVEYQPVWYPVVEAWRTGAIRE</sequence>
<feature type="compositionally biased region" description="Basic and acidic residues" evidence="1">
    <location>
        <begin position="29"/>
        <end position="48"/>
    </location>
</feature>
<dbReference type="InterPro" id="IPR030959">
    <property type="entry name" value="GWxTD_dom"/>
</dbReference>
<keyword evidence="2" id="KW-0732">Signal</keyword>